<proteinExistence type="predicted"/>
<accession>A0A915KIQ5</accession>
<dbReference type="WBParaSite" id="nRc.2.0.1.t38634-RA">
    <property type="protein sequence ID" value="nRc.2.0.1.t38634-RA"/>
    <property type="gene ID" value="nRc.2.0.1.g38634"/>
</dbReference>
<organism evidence="2 3">
    <name type="scientific">Romanomermis culicivorax</name>
    <name type="common">Nematode worm</name>
    <dbReference type="NCBI Taxonomy" id="13658"/>
    <lineage>
        <taxon>Eukaryota</taxon>
        <taxon>Metazoa</taxon>
        <taxon>Ecdysozoa</taxon>
        <taxon>Nematoda</taxon>
        <taxon>Enoplea</taxon>
        <taxon>Dorylaimia</taxon>
        <taxon>Mermithida</taxon>
        <taxon>Mermithoidea</taxon>
        <taxon>Mermithidae</taxon>
        <taxon>Romanomermis</taxon>
    </lineage>
</organism>
<dbReference type="AlphaFoldDB" id="A0A915KIQ5"/>
<keyword evidence="2" id="KW-1185">Reference proteome</keyword>
<dbReference type="Proteomes" id="UP000887565">
    <property type="component" value="Unplaced"/>
</dbReference>
<evidence type="ECO:0000313" key="3">
    <source>
        <dbReference type="WBParaSite" id="nRc.2.0.1.t38634-RA"/>
    </source>
</evidence>
<evidence type="ECO:0000256" key="1">
    <source>
        <dbReference type="SAM" id="Phobius"/>
    </source>
</evidence>
<evidence type="ECO:0000313" key="2">
    <source>
        <dbReference type="Proteomes" id="UP000887565"/>
    </source>
</evidence>
<keyword evidence="1" id="KW-0472">Membrane</keyword>
<keyword evidence="1" id="KW-0812">Transmembrane</keyword>
<reference evidence="3" key="1">
    <citation type="submission" date="2022-11" db="UniProtKB">
        <authorList>
            <consortium name="WormBaseParasite"/>
        </authorList>
    </citation>
    <scope>IDENTIFICATION</scope>
</reference>
<feature type="transmembrane region" description="Helical" evidence="1">
    <location>
        <begin position="24"/>
        <end position="42"/>
    </location>
</feature>
<protein>
    <submittedName>
        <fullName evidence="3">Uncharacterized protein</fullName>
    </submittedName>
</protein>
<keyword evidence="1" id="KW-1133">Transmembrane helix</keyword>
<name>A0A915KIQ5_ROMCU</name>
<sequence>MLTTRCTKYLKRSNKTNEEKRRRSYSLVAFLAGFIVPIIPIIRPSLCCCFSDSSRDRKIAKFAKKLIILSTKYMLKRSCILEYLDFKKYSNNILMMHQNDFRLKDGMSAAK</sequence>